<keyword evidence="1" id="KW-0472">Membrane</keyword>
<dbReference type="EMBL" id="CXWD01000008">
    <property type="protein sequence ID" value="CTQ70346.1"/>
    <property type="molecule type" value="Genomic_DNA"/>
</dbReference>
<evidence type="ECO:0000259" key="2">
    <source>
        <dbReference type="PROSITE" id="PS51725"/>
    </source>
</evidence>
<dbReference type="PANTHER" id="PTHR40057">
    <property type="entry name" value="SLR1162 PROTEIN"/>
    <property type="match status" value="1"/>
</dbReference>
<feature type="transmembrane region" description="Helical" evidence="1">
    <location>
        <begin position="119"/>
        <end position="141"/>
    </location>
</feature>
<dbReference type="Pfam" id="PF03992">
    <property type="entry name" value="ABM"/>
    <property type="match status" value="1"/>
</dbReference>
<dbReference type="OrthoDB" id="1494254at2"/>
<evidence type="ECO:0000313" key="4">
    <source>
        <dbReference type="Proteomes" id="UP000053235"/>
    </source>
</evidence>
<organism evidence="3 4">
    <name type="scientific">Roseibium alexandrii</name>
    <dbReference type="NCBI Taxonomy" id="388408"/>
    <lineage>
        <taxon>Bacteria</taxon>
        <taxon>Pseudomonadati</taxon>
        <taxon>Pseudomonadota</taxon>
        <taxon>Alphaproteobacteria</taxon>
        <taxon>Hyphomicrobiales</taxon>
        <taxon>Stappiaceae</taxon>
        <taxon>Roseibium</taxon>
    </lineage>
</organism>
<dbReference type="InterPro" id="IPR038762">
    <property type="entry name" value="ABM_predict"/>
</dbReference>
<dbReference type="SUPFAM" id="SSF54909">
    <property type="entry name" value="Dimeric alpha+beta barrel"/>
    <property type="match status" value="1"/>
</dbReference>
<keyword evidence="3" id="KW-0503">Monooxygenase</keyword>
<dbReference type="AlphaFoldDB" id="A0A0M7A7F6"/>
<accession>A0A0M7A7F6</accession>
<reference evidence="4" key="1">
    <citation type="submission" date="2015-07" db="EMBL/GenBank/DDBJ databases">
        <authorList>
            <person name="Rodrigo-Torres Lidia"/>
            <person name="Arahal R.David."/>
        </authorList>
    </citation>
    <scope>NUCLEOTIDE SEQUENCE [LARGE SCALE GENOMIC DNA]</scope>
    <source>
        <strain evidence="4">CECT 5112</strain>
    </source>
</reference>
<protein>
    <submittedName>
        <fullName evidence="3">Antibiotic biosynthesis monooxygenase</fullName>
    </submittedName>
</protein>
<feature type="domain" description="ABM" evidence="2">
    <location>
        <begin position="5"/>
        <end position="95"/>
    </location>
</feature>
<evidence type="ECO:0000256" key="1">
    <source>
        <dbReference type="SAM" id="Phobius"/>
    </source>
</evidence>
<gene>
    <name evidence="3" type="ORF">LAX5112_02476</name>
</gene>
<dbReference type="InterPro" id="IPR007138">
    <property type="entry name" value="ABM_dom"/>
</dbReference>
<dbReference type="Proteomes" id="UP000053235">
    <property type="component" value="Unassembled WGS sequence"/>
</dbReference>
<keyword evidence="4" id="KW-1185">Reference proteome</keyword>
<keyword evidence="1" id="KW-0812">Transmembrane</keyword>
<name>A0A0M7A7F6_9HYPH</name>
<sequence length="184" mass="21051">MTDTVTIVVRQRVKPGRETEYEAWLKRMTEGAQANFPGYLGVGFHRPENPGEQYRQIFRFEGVEALEAFERSDYRANMLAEGAHLFAAAPAWERMTGLEFWFDPPKGTRIAKPSPHRMALVMIAVVFTMILILSTGLALLTPNWPQPLRLLLTVSIQVVLMTYIVMPWLTPRIARFVYPNSKII</sequence>
<dbReference type="Gene3D" id="3.30.70.100">
    <property type="match status" value="1"/>
</dbReference>
<keyword evidence="3" id="KW-0560">Oxidoreductase</keyword>
<evidence type="ECO:0000313" key="3">
    <source>
        <dbReference type="EMBL" id="CTQ70346.1"/>
    </source>
</evidence>
<dbReference type="STRING" id="388408.LAX5112_02476"/>
<proteinExistence type="predicted"/>
<dbReference type="PROSITE" id="PS51725">
    <property type="entry name" value="ABM"/>
    <property type="match status" value="1"/>
</dbReference>
<dbReference type="PANTHER" id="PTHR40057:SF1">
    <property type="entry name" value="SLR1162 PROTEIN"/>
    <property type="match status" value="1"/>
</dbReference>
<keyword evidence="1" id="KW-1133">Transmembrane helix</keyword>
<dbReference type="InterPro" id="IPR011008">
    <property type="entry name" value="Dimeric_a/b-barrel"/>
</dbReference>
<dbReference type="GO" id="GO:0004497">
    <property type="term" value="F:monooxygenase activity"/>
    <property type="evidence" value="ECO:0007669"/>
    <property type="project" value="UniProtKB-KW"/>
</dbReference>
<dbReference type="RefSeq" id="WP_055672067.1">
    <property type="nucleotide sequence ID" value="NZ_CXWD01000008.1"/>
</dbReference>
<feature type="transmembrane region" description="Helical" evidence="1">
    <location>
        <begin position="147"/>
        <end position="166"/>
    </location>
</feature>